<dbReference type="EMBL" id="JAPDDR010000006">
    <property type="protein sequence ID" value="MCW1914531.1"/>
    <property type="molecule type" value="Genomic_DNA"/>
</dbReference>
<gene>
    <name evidence="1" type="ORF">OJ996_13160</name>
</gene>
<evidence type="ECO:0000313" key="2">
    <source>
        <dbReference type="Proteomes" id="UP001165653"/>
    </source>
</evidence>
<name>A0ABT3G3W7_9BACT</name>
<protein>
    <submittedName>
        <fullName evidence="1">Uncharacterized protein</fullName>
    </submittedName>
</protein>
<dbReference type="RefSeq" id="WP_264514063.1">
    <property type="nucleotide sequence ID" value="NZ_JAPDDR010000006.1"/>
</dbReference>
<comment type="caution">
    <text evidence="1">The sequence shown here is derived from an EMBL/GenBank/DDBJ whole genome shotgun (WGS) entry which is preliminary data.</text>
</comment>
<dbReference type="Proteomes" id="UP001165653">
    <property type="component" value="Unassembled WGS sequence"/>
</dbReference>
<proteinExistence type="predicted"/>
<dbReference type="PROSITE" id="PS51257">
    <property type="entry name" value="PROKAR_LIPOPROTEIN"/>
    <property type="match status" value="1"/>
</dbReference>
<reference evidence="1" key="1">
    <citation type="submission" date="2022-10" db="EMBL/GenBank/DDBJ databases">
        <title>Luteolibacter sp. GHJ8, whole genome shotgun sequencing project.</title>
        <authorList>
            <person name="Zhao G."/>
            <person name="Shen L."/>
        </authorList>
    </citation>
    <scope>NUCLEOTIDE SEQUENCE</scope>
    <source>
        <strain evidence="1">GHJ8</strain>
    </source>
</reference>
<keyword evidence="2" id="KW-1185">Reference proteome</keyword>
<accession>A0ABT3G3W7</accession>
<sequence length="137" mass="15445">MRLHLLAPVICVAVLSACGTGEKEKKEPEQLDPYRSLMSERVNAVIYSGKRPAKVMEELGLLGIAPGKDFEEFKEESKIDDWFTTEEHPIGPVRYTSLTCGLSPVVDEEGEMVRFYRNRKLIEGEMQPEIFLGPGDE</sequence>
<evidence type="ECO:0000313" key="1">
    <source>
        <dbReference type="EMBL" id="MCW1914531.1"/>
    </source>
</evidence>
<organism evidence="1 2">
    <name type="scientific">Luteolibacter rhizosphaerae</name>
    <dbReference type="NCBI Taxonomy" id="2989719"/>
    <lineage>
        <taxon>Bacteria</taxon>
        <taxon>Pseudomonadati</taxon>
        <taxon>Verrucomicrobiota</taxon>
        <taxon>Verrucomicrobiia</taxon>
        <taxon>Verrucomicrobiales</taxon>
        <taxon>Verrucomicrobiaceae</taxon>
        <taxon>Luteolibacter</taxon>
    </lineage>
</organism>